<sequence length="406" mass="45034">MSERLQLLSPTRSTFLQSIFNAVNVLIGVGILALPLAFRLAGWVYGFFILIFCCLATNYTAKILVKCLDTQPGASSYGDIGAIAFGDRGRAFIGGVFIVELLTVGVAMVILLGDAIQSLFPLIPMITARIISFFILIPTLFFPIRQLAYASFIGIVSCICLLFIVLFDGVNKNHAPGSLWQPAPTEWFPSSLYGLPISFGLIMSVYTGAAVFPALYRDMDEPKEYSKVVDISYSITTLSYVLMAWAGYTMFGLSTMKENLAITEGFNRLLNRAVLWLVFMTPIAKYGVMMNPLQMAWEHWLLSKPSIEHCARTPMGKRLISWFSRIVLHAFIVYVAIIFPGFDKVMSLLGALFSFGISAIFPLACHISLFGHSLSYFQYLMDWLIMILAIIMAAVGTVWSFLPTAP</sequence>
<name>A0A1X2I319_9FUNG</name>
<dbReference type="GO" id="GO:0005774">
    <property type="term" value="C:vacuolar membrane"/>
    <property type="evidence" value="ECO:0007669"/>
    <property type="project" value="TreeGrafter"/>
</dbReference>
<feature type="transmembrane region" description="Helical" evidence="8">
    <location>
        <begin position="322"/>
        <end position="342"/>
    </location>
</feature>
<keyword evidence="11" id="KW-1185">Reference proteome</keyword>
<evidence type="ECO:0000256" key="7">
    <source>
        <dbReference type="ARBA" id="ARBA00023136"/>
    </source>
</evidence>
<keyword evidence="7 8" id="KW-0472">Membrane</keyword>
<comment type="subcellular location">
    <subcellularLocation>
        <location evidence="1">Membrane</location>
        <topology evidence="1">Multi-pass membrane protein</topology>
    </subcellularLocation>
</comment>
<proteinExistence type="inferred from homology"/>
<evidence type="ECO:0000313" key="10">
    <source>
        <dbReference type="EMBL" id="ORZ08176.1"/>
    </source>
</evidence>
<evidence type="ECO:0000256" key="4">
    <source>
        <dbReference type="ARBA" id="ARBA00022692"/>
    </source>
</evidence>
<feature type="transmembrane region" description="Helical" evidence="8">
    <location>
        <begin position="383"/>
        <end position="402"/>
    </location>
</feature>
<keyword evidence="5" id="KW-0029">Amino-acid transport</keyword>
<dbReference type="STRING" id="90262.A0A1X2I319"/>
<dbReference type="Pfam" id="PF01490">
    <property type="entry name" value="Aa_trans"/>
    <property type="match status" value="1"/>
</dbReference>
<evidence type="ECO:0000256" key="2">
    <source>
        <dbReference type="ARBA" id="ARBA00008066"/>
    </source>
</evidence>
<feature type="transmembrane region" description="Helical" evidence="8">
    <location>
        <begin position="269"/>
        <end position="288"/>
    </location>
</feature>
<feature type="transmembrane region" description="Helical" evidence="8">
    <location>
        <begin position="348"/>
        <end position="371"/>
    </location>
</feature>
<feature type="transmembrane region" description="Helical" evidence="8">
    <location>
        <begin position="44"/>
        <end position="61"/>
    </location>
</feature>
<dbReference type="GO" id="GO:0015179">
    <property type="term" value="F:L-amino acid transmembrane transporter activity"/>
    <property type="evidence" value="ECO:0007669"/>
    <property type="project" value="TreeGrafter"/>
</dbReference>
<feature type="transmembrane region" description="Helical" evidence="8">
    <location>
        <begin position="228"/>
        <end position="249"/>
    </location>
</feature>
<evidence type="ECO:0000256" key="3">
    <source>
        <dbReference type="ARBA" id="ARBA00022448"/>
    </source>
</evidence>
<comment type="similarity">
    <text evidence="2">Belongs to the amino acid/polyamine transporter 2 family.</text>
</comment>
<evidence type="ECO:0000256" key="6">
    <source>
        <dbReference type="ARBA" id="ARBA00022989"/>
    </source>
</evidence>
<gene>
    <name evidence="10" type="ORF">BCR42DRAFT_335959</name>
</gene>
<evidence type="ECO:0000256" key="5">
    <source>
        <dbReference type="ARBA" id="ARBA00022970"/>
    </source>
</evidence>
<feature type="transmembrane region" description="Helical" evidence="8">
    <location>
        <begin position="20"/>
        <end position="38"/>
    </location>
</feature>
<dbReference type="Proteomes" id="UP000193560">
    <property type="component" value="Unassembled WGS sequence"/>
</dbReference>
<evidence type="ECO:0000256" key="8">
    <source>
        <dbReference type="SAM" id="Phobius"/>
    </source>
</evidence>
<keyword evidence="4 8" id="KW-0812">Transmembrane</keyword>
<evidence type="ECO:0000259" key="9">
    <source>
        <dbReference type="Pfam" id="PF01490"/>
    </source>
</evidence>
<feature type="transmembrane region" description="Helical" evidence="8">
    <location>
        <begin position="149"/>
        <end position="170"/>
    </location>
</feature>
<dbReference type="EMBL" id="MCGE01000032">
    <property type="protein sequence ID" value="ORZ08176.1"/>
    <property type="molecule type" value="Genomic_DNA"/>
</dbReference>
<evidence type="ECO:0000313" key="11">
    <source>
        <dbReference type="Proteomes" id="UP000193560"/>
    </source>
</evidence>
<dbReference type="PANTHER" id="PTHR22950">
    <property type="entry name" value="AMINO ACID TRANSPORTER"/>
    <property type="match status" value="1"/>
</dbReference>
<organism evidence="10 11">
    <name type="scientific">Absidia repens</name>
    <dbReference type="NCBI Taxonomy" id="90262"/>
    <lineage>
        <taxon>Eukaryota</taxon>
        <taxon>Fungi</taxon>
        <taxon>Fungi incertae sedis</taxon>
        <taxon>Mucoromycota</taxon>
        <taxon>Mucoromycotina</taxon>
        <taxon>Mucoromycetes</taxon>
        <taxon>Mucorales</taxon>
        <taxon>Cunninghamellaceae</taxon>
        <taxon>Absidia</taxon>
    </lineage>
</organism>
<dbReference type="AlphaFoldDB" id="A0A1X2I319"/>
<feature type="domain" description="Amino acid transporter transmembrane" evidence="9">
    <location>
        <begin position="12"/>
        <end position="398"/>
    </location>
</feature>
<protein>
    <submittedName>
        <fullName evidence="10">Transmembrane amino acid transporter protein-domain-containing protein</fullName>
    </submittedName>
</protein>
<evidence type="ECO:0000256" key="1">
    <source>
        <dbReference type="ARBA" id="ARBA00004141"/>
    </source>
</evidence>
<keyword evidence="6 8" id="KW-1133">Transmembrane helix</keyword>
<accession>A0A1X2I319</accession>
<feature type="transmembrane region" description="Helical" evidence="8">
    <location>
        <begin position="91"/>
        <end position="113"/>
    </location>
</feature>
<feature type="transmembrane region" description="Helical" evidence="8">
    <location>
        <begin position="119"/>
        <end position="142"/>
    </location>
</feature>
<reference evidence="10 11" key="1">
    <citation type="submission" date="2016-07" db="EMBL/GenBank/DDBJ databases">
        <title>Pervasive Adenine N6-methylation of Active Genes in Fungi.</title>
        <authorList>
            <consortium name="DOE Joint Genome Institute"/>
            <person name="Mondo S.J."/>
            <person name="Dannebaum R.O."/>
            <person name="Kuo R.C."/>
            <person name="Labutti K."/>
            <person name="Haridas S."/>
            <person name="Kuo A."/>
            <person name="Salamov A."/>
            <person name="Ahrendt S.R."/>
            <person name="Lipzen A."/>
            <person name="Sullivan W."/>
            <person name="Andreopoulos W.B."/>
            <person name="Clum A."/>
            <person name="Lindquist E."/>
            <person name="Daum C."/>
            <person name="Ramamoorthy G.K."/>
            <person name="Gryganskyi A."/>
            <person name="Culley D."/>
            <person name="Magnuson J.K."/>
            <person name="James T.Y."/>
            <person name="O'Malley M.A."/>
            <person name="Stajich J.E."/>
            <person name="Spatafora J.W."/>
            <person name="Visel A."/>
            <person name="Grigoriev I.V."/>
        </authorList>
    </citation>
    <scope>NUCLEOTIDE SEQUENCE [LARGE SCALE GENOMIC DNA]</scope>
    <source>
        <strain evidence="10 11">NRRL 1336</strain>
    </source>
</reference>
<keyword evidence="3" id="KW-0813">Transport</keyword>
<dbReference type="InterPro" id="IPR013057">
    <property type="entry name" value="AA_transpt_TM"/>
</dbReference>
<dbReference type="OrthoDB" id="655540at2759"/>
<feature type="transmembrane region" description="Helical" evidence="8">
    <location>
        <begin position="190"/>
        <end position="216"/>
    </location>
</feature>
<dbReference type="PANTHER" id="PTHR22950:SF692">
    <property type="entry name" value="TRANSMEMBRANE AMINO ACID TRANSPORTER FAMILY PROTEIN"/>
    <property type="match status" value="1"/>
</dbReference>
<comment type="caution">
    <text evidence="10">The sequence shown here is derived from an EMBL/GenBank/DDBJ whole genome shotgun (WGS) entry which is preliminary data.</text>
</comment>